<dbReference type="EMBL" id="WHWB01032554">
    <property type="protein sequence ID" value="KAJ7425190.1"/>
    <property type="molecule type" value="Genomic_DNA"/>
</dbReference>
<reference evidence="13" key="1">
    <citation type="submission" date="2019-10" db="EMBL/GenBank/DDBJ databases">
        <authorList>
            <person name="Soares A.E.R."/>
            <person name="Aleixo A."/>
            <person name="Schneider P."/>
            <person name="Miyaki C.Y."/>
            <person name="Schneider M.P."/>
            <person name="Mello C."/>
            <person name="Vasconcelos A.T.R."/>
        </authorList>
    </citation>
    <scope>NUCLEOTIDE SEQUENCE</scope>
    <source>
        <tissue evidence="13">Muscle</tissue>
    </source>
</reference>
<accession>A0ABQ9DMQ2</accession>
<keyword evidence="12" id="KW-0472">Membrane</keyword>
<keyword evidence="11" id="KW-0443">Lipid metabolism</keyword>
<keyword evidence="14" id="KW-1185">Reference proteome</keyword>
<sequence>MLFASFDLVSALATLAACLVSLTLLLAVSQQLWQLRWAATRDKTCKLPIPKGSMGFPLIGETFHWLLQGSCFQSSRREKYGNVFKTHLLGRPLVRVTGAENVRKILMGEHHLVSTEWPRSTRMLLGPNTVANSIGDIHRHKRKVFSKIFSHEALESYLPKIQLVIKDTLRVWSSNPEPINVYHEAQKLTFRMAIRGIRARETLQKGLEKAIQEKLQNTQGKDYADALDILIESGKEHGKELTMQELKVKICPVVTLGLLSSGIPKEQS</sequence>
<evidence type="ECO:0000313" key="14">
    <source>
        <dbReference type="Proteomes" id="UP001145742"/>
    </source>
</evidence>
<keyword evidence="7" id="KW-0492">Microsome</keyword>
<dbReference type="PANTHER" id="PTHR24286:SF177">
    <property type="entry name" value="CYTOCHROME P450 26B1"/>
    <property type="match status" value="1"/>
</dbReference>
<dbReference type="Pfam" id="PF00067">
    <property type="entry name" value="p450"/>
    <property type="match status" value="1"/>
</dbReference>
<comment type="subcellular location">
    <subcellularLocation>
        <location evidence="3">Endoplasmic reticulum membrane</location>
        <topology evidence="3">Peripheral membrane protein</topology>
    </subcellularLocation>
    <subcellularLocation>
        <location evidence="2">Microsome membrane</location>
        <topology evidence="2">Peripheral membrane protein</topology>
    </subcellularLocation>
</comment>
<evidence type="ECO:0000256" key="4">
    <source>
        <dbReference type="ARBA" id="ARBA00010617"/>
    </source>
</evidence>
<evidence type="ECO:0000313" key="13">
    <source>
        <dbReference type="EMBL" id="KAJ7425190.1"/>
    </source>
</evidence>
<comment type="similarity">
    <text evidence="4">Belongs to the cytochrome P450 family.</text>
</comment>
<organism evidence="13 14">
    <name type="scientific">Willisornis vidua</name>
    <name type="common">Xingu scale-backed antbird</name>
    <dbReference type="NCBI Taxonomy" id="1566151"/>
    <lineage>
        <taxon>Eukaryota</taxon>
        <taxon>Metazoa</taxon>
        <taxon>Chordata</taxon>
        <taxon>Craniata</taxon>
        <taxon>Vertebrata</taxon>
        <taxon>Euteleostomi</taxon>
        <taxon>Archelosauria</taxon>
        <taxon>Archosauria</taxon>
        <taxon>Dinosauria</taxon>
        <taxon>Saurischia</taxon>
        <taxon>Theropoda</taxon>
        <taxon>Coelurosauria</taxon>
        <taxon>Aves</taxon>
        <taxon>Neognathae</taxon>
        <taxon>Neoaves</taxon>
        <taxon>Telluraves</taxon>
        <taxon>Australaves</taxon>
        <taxon>Passeriformes</taxon>
        <taxon>Thamnophilidae</taxon>
        <taxon>Willisornis</taxon>
    </lineage>
</organism>
<evidence type="ECO:0000256" key="3">
    <source>
        <dbReference type="ARBA" id="ARBA00004406"/>
    </source>
</evidence>
<dbReference type="Proteomes" id="UP001145742">
    <property type="component" value="Unassembled WGS sequence"/>
</dbReference>
<keyword evidence="5" id="KW-0479">Metal-binding</keyword>
<comment type="cofactor">
    <cofactor evidence="1">
        <name>heme</name>
        <dbReference type="ChEBI" id="CHEBI:30413"/>
    </cofactor>
</comment>
<dbReference type="Gene3D" id="1.10.630.10">
    <property type="entry name" value="Cytochrome P450"/>
    <property type="match status" value="1"/>
</dbReference>
<keyword evidence="10" id="KW-0503">Monooxygenase</keyword>
<keyword evidence="8" id="KW-0560">Oxidoreductase</keyword>
<comment type="caution">
    <text evidence="13">The sequence shown here is derived from an EMBL/GenBank/DDBJ whole genome shotgun (WGS) entry which is preliminary data.</text>
</comment>
<dbReference type="InterPro" id="IPR036396">
    <property type="entry name" value="Cyt_P450_sf"/>
</dbReference>
<evidence type="ECO:0000256" key="6">
    <source>
        <dbReference type="ARBA" id="ARBA00022824"/>
    </source>
</evidence>
<evidence type="ECO:0000256" key="10">
    <source>
        <dbReference type="ARBA" id="ARBA00023033"/>
    </source>
</evidence>
<protein>
    <submittedName>
        <fullName evidence="13">Uncharacterized protein</fullName>
    </submittedName>
</protein>
<dbReference type="PANTHER" id="PTHR24286">
    <property type="entry name" value="CYTOCHROME P450 26"/>
    <property type="match status" value="1"/>
</dbReference>
<dbReference type="SUPFAM" id="SSF48264">
    <property type="entry name" value="Cytochrome P450"/>
    <property type="match status" value="1"/>
</dbReference>
<gene>
    <name evidence="13" type="ORF">WISP_24566</name>
</gene>
<name>A0ABQ9DMQ2_9PASS</name>
<proteinExistence type="inferred from homology"/>
<evidence type="ECO:0000256" key="9">
    <source>
        <dbReference type="ARBA" id="ARBA00023004"/>
    </source>
</evidence>
<evidence type="ECO:0000256" key="1">
    <source>
        <dbReference type="ARBA" id="ARBA00001971"/>
    </source>
</evidence>
<keyword evidence="9" id="KW-0408">Iron</keyword>
<evidence type="ECO:0000256" key="12">
    <source>
        <dbReference type="ARBA" id="ARBA00023136"/>
    </source>
</evidence>
<evidence type="ECO:0000256" key="5">
    <source>
        <dbReference type="ARBA" id="ARBA00022723"/>
    </source>
</evidence>
<evidence type="ECO:0000256" key="7">
    <source>
        <dbReference type="ARBA" id="ARBA00022848"/>
    </source>
</evidence>
<dbReference type="InterPro" id="IPR001128">
    <property type="entry name" value="Cyt_P450"/>
</dbReference>
<evidence type="ECO:0000256" key="2">
    <source>
        <dbReference type="ARBA" id="ARBA00004174"/>
    </source>
</evidence>
<evidence type="ECO:0000256" key="8">
    <source>
        <dbReference type="ARBA" id="ARBA00023002"/>
    </source>
</evidence>
<evidence type="ECO:0000256" key="11">
    <source>
        <dbReference type="ARBA" id="ARBA00023098"/>
    </source>
</evidence>
<keyword evidence="6" id="KW-0256">Endoplasmic reticulum</keyword>